<keyword evidence="2" id="KW-0732">Signal</keyword>
<evidence type="ECO:0000313" key="3">
    <source>
        <dbReference type="EMBL" id="SLM24638.1"/>
    </source>
</evidence>
<feature type="signal peptide" evidence="2">
    <location>
        <begin position="1"/>
        <end position="26"/>
    </location>
</feature>
<feature type="compositionally biased region" description="Low complexity" evidence="1">
    <location>
        <begin position="22"/>
        <end position="52"/>
    </location>
</feature>
<dbReference type="PROSITE" id="PS51257">
    <property type="entry name" value="PROKAR_LIPOPROTEIN"/>
    <property type="match status" value="1"/>
</dbReference>
<evidence type="ECO:0000313" key="4">
    <source>
        <dbReference type="Proteomes" id="UP000191133"/>
    </source>
</evidence>
<name>A0A1W1GZB8_9GAMM</name>
<dbReference type="RefSeq" id="WP_223483019.1">
    <property type="nucleotide sequence ID" value="NZ_CBCSJV010000004.1"/>
</dbReference>
<dbReference type="EMBL" id="FWEU01000003">
    <property type="protein sequence ID" value="SLM24638.1"/>
    <property type="molecule type" value="Genomic_DNA"/>
</dbReference>
<sequence>MRLFPVAPVLALMLAACSGPEASAPAATPASSNPATTPAAPAAAAASLPTSPTRDETGMHIDCQGTRLHLAALPTQDTDASRLTTLEIEKDGTRQAIAVPKEMDGYTAVGLACVQDRSGTPYFVVQYGELPFGCSFCEWYYLYDASGRQLTHSTPPLRGTEGDEQEPNNDEYEKLIDTLGIKHPEVNYIED</sequence>
<dbReference type="Proteomes" id="UP000191133">
    <property type="component" value="Unassembled WGS sequence"/>
</dbReference>
<organism evidence="3 4">
    <name type="scientific">Stenotrophomonas indicatrix</name>
    <dbReference type="NCBI Taxonomy" id="2045451"/>
    <lineage>
        <taxon>Bacteria</taxon>
        <taxon>Pseudomonadati</taxon>
        <taxon>Pseudomonadota</taxon>
        <taxon>Gammaproteobacteria</taxon>
        <taxon>Lysobacterales</taxon>
        <taxon>Lysobacteraceae</taxon>
        <taxon>Stenotrophomonas</taxon>
    </lineage>
</organism>
<feature type="chain" id="PRO_5010716206" description="Lipoprotein" evidence="2">
    <location>
        <begin position="27"/>
        <end position="191"/>
    </location>
</feature>
<gene>
    <name evidence="3" type="ORF">SAMN04488690_2362</name>
</gene>
<reference evidence="4" key="1">
    <citation type="submission" date="2016-10" db="EMBL/GenBank/DDBJ databases">
        <authorList>
            <person name="Varghese N."/>
        </authorList>
    </citation>
    <scope>NUCLEOTIDE SEQUENCE [LARGE SCALE GENOMIC DNA]</scope>
    <source>
        <strain evidence="4">92MFCol6.1</strain>
    </source>
</reference>
<proteinExistence type="predicted"/>
<feature type="region of interest" description="Disordered" evidence="1">
    <location>
        <begin position="22"/>
        <end position="57"/>
    </location>
</feature>
<evidence type="ECO:0000256" key="1">
    <source>
        <dbReference type="SAM" id="MobiDB-lite"/>
    </source>
</evidence>
<accession>A0A1W1GZB8</accession>
<dbReference type="AlphaFoldDB" id="A0A1W1GZB8"/>
<evidence type="ECO:0000256" key="2">
    <source>
        <dbReference type="SAM" id="SignalP"/>
    </source>
</evidence>
<evidence type="ECO:0008006" key="5">
    <source>
        <dbReference type="Google" id="ProtNLM"/>
    </source>
</evidence>
<protein>
    <recommendedName>
        <fullName evidence="5">Lipoprotein</fullName>
    </recommendedName>
</protein>